<accession>A0A9Q2NPS6</accession>
<dbReference type="InterPro" id="IPR029044">
    <property type="entry name" value="Nucleotide-diphossugar_trans"/>
</dbReference>
<dbReference type="RefSeq" id="WP_085629287.1">
    <property type="nucleotide sequence ID" value="NZ_JAFBWU010000002.1"/>
</dbReference>
<dbReference type="Proteomes" id="UP000755667">
    <property type="component" value="Unassembled WGS sequence"/>
</dbReference>
<dbReference type="GeneID" id="62641033"/>
<sequence length="346" mass="38676">MGILGPAQRAWQNLRGRLYMRRAAQRVRTGMQVVHGPHLTKLAEHEVALVLVGRDVAYFLDHHIAHHRKLGVSHIVYVDNGSTDGSIDIARRWPDITIVTCDADFREHEREIRFQANTMVLEGGWRLAIDPDELLDYPNADRVPLPELARRMAARGHTALVAQMLDMAFDGPISVAGAMPYAEAAHSFDRYNTADLERFSYHGSDLGWAWFLDQNRVTNPNIPVLYGGLRRAAFGEPCCLTKHALFRMGDGVVPQPHPHVTTGVVCTDFSAVLRHYKLAGGVVAREQKLLSENRVAHDETRLRVSRLAQEGDLNLADYCDAQGPTVERLIAQDVLQITDAAREMLA</sequence>
<keyword evidence="4" id="KW-1185">Reference proteome</keyword>
<dbReference type="Proteomes" id="UP000809440">
    <property type="component" value="Unassembled WGS sequence"/>
</dbReference>
<evidence type="ECO:0000313" key="3">
    <source>
        <dbReference type="Proteomes" id="UP000755667"/>
    </source>
</evidence>
<dbReference type="EMBL" id="JAFBXE010000002">
    <property type="protein sequence ID" value="MBM2411321.1"/>
    <property type="molecule type" value="Genomic_DNA"/>
</dbReference>
<dbReference type="EMBL" id="JAFBXF010000002">
    <property type="protein sequence ID" value="MBM2415988.1"/>
    <property type="molecule type" value="Genomic_DNA"/>
</dbReference>
<evidence type="ECO:0000313" key="4">
    <source>
        <dbReference type="Proteomes" id="UP000809440"/>
    </source>
</evidence>
<dbReference type="Pfam" id="PF13704">
    <property type="entry name" value="Glyco_tranf_2_4"/>
    <property type="match status" value="1"/>
</dbReference>
<reference evidence="1 4" key="1">
    <citation type="submission" date="2021-01" db="EMBL/GenBank/DDBJ databases">
        <title>Diatom-associated Roseobacters Show Island Model of Population Structure.</title>
        <authorList>
            <person name="Qu L."/>
            <person name="Feng X."/>
            <person name="Chen Y."/>
            <person name="Li L."/>
            <person name="Wang X."/>
            <person name="Hu Z."/>
            <person name="Wang H."/>
            <person name="Luo H."/>
        </authorList>
    </citation>
    <scope>NUCLEOTIDE SEQUENCE</scope>
    <source>
        <strain evidence="2 4">CC28-63</strain>
        <strain evidence="1">CC28-69</strain>
    </source>
</reference>
<name>A0A9Q2NPS6_9RHOB</name>
<proteinExistence type="predicted"/>
<dbReference type="AlphaFoldDB" id="A0A9Q2NPS6"/>
<evidence type="ECO:0000313" key="2">
    <source>
        <dbReference type="EMBL" id="MBM2415988.1"/>
    </source>
</evidence>
<organism evidence="1 3">
    <name type="scientific">Marivita cryptomonadis</name>
    <dbReference type="NCBI Taxonomy" id="505252"/>
    <lineage>
        <taxon>Bacteria</taxon>
        <taxon>Pseudomonadati</taxon>
        <taxon>Pseudomonadota</taxon>
        <taxon>Alphaproteobacteria</taxon>
        <taxon>Rhodobacterales</taxon>
        <taxon>Roseobacteraceae</taxon>
        <taxon>Marivita</taxon>
    </lineage>
</organism>
<gene>
    <name evidence="1" type="ORF">JQX41_03320</name>
    <name evidence="2" type="ORF">JQX48_03320</name>
</gene>
<dbReference type="SUPFAM" id="SSF53448">
    <property type="entry name" value="Nucleotide-diphospho-sugar transferases"/>
    <property type="match status" value="1"/>
</dbReference>
<protein>
    <submittedName>
        <fullName evidence="1">Glycosyltransferase family 2 protein</fullName>
    </submittedName>
</protein>
<comment type="caution">
    <text evidence="1">The sequence shown here is derived from an EMBL/GenBank/DDBJ whole genome shotgun (WGS) entry which is preliminary data.</text>
</comment>
<dbReference type="OrthoDB" id="928930at2"/>
<evidence type="ECO:0000313" key="1">
    <source>
        <dbReference type="EMBL" id="MBM2411321.1"/>
    </source>
</evidence>